<dbReference type="InterPro" id="IPR010982">
    <property type="entry name" value="Lambda_DNA-bd_dom_sf"/>
</dbReference>
<dbReference type="SUPFAM" id="SSF47413">
    <property type="entry name" value="lambda repressor-like DNA-binding domains"/>
    <property type="match status" value="1"/>
</dbReference>
<protein>
    <submittedName>
        <fullName evidence="2">Helix-turn-helix transcriptional regulator</fullName>
    </submittedName>
</protein>
<sequence>MIKIKVSELLGKHKMTQKDLAEKADIRPNTVSLLYHEKIQRLDVDMIDKLCKVFQLDDIRDLIEYLPENTDKNN</sequence>
<dbReference type="InterPro" id="IPR001387">
    <property type="entry name" value="Cro/C1-type_HTH"/>
</dbReference>
<dbReference type="GO" id="GO:0003677">
    <property type="term" value="F:DNA binding"/>
    <property type="evidence" value="ECO:0007669"/>
    <property type="project" value="InterPro"/>
</dbReference>
<accession>A0A942UVE9</accession>
<proteinExistence type="predicted"/>
<dbReference type="Gene3D" id="1.10.260.40">
    <property type="entry name" value="lambda repressor-like DNA-binding domains"/>
    <property type="match status" value="1"/>
</dbReference>
<dbReference type="PROSITE" id="PS50943">
    <property type="entry name" value="HTH_CROC1"/>
    <property type="match status" value="1"/>
</dbReference>
<reference evidence="2" key="1">
    <citation type="submission" date="2019-12" db="EMBL/GenBank/DDBJ databases">
        <title>Clostridiaceae gen. nov. sp. nov., isolated from sediment in Xinjiang, China.</title>
        <authorList>
            <person name="Zhang R."/>
        </authorList>
    </citation>
    <scope>NUCLEOTIDE SEQUENCE</scope>
    <source>
        <strain evidence="2">D2Q-11</strain>
    </source>
</reference>
<dbReference type="Pfam" id="PF13443">
    <property type="entry name" value="HTH_26"/>
    <property type="match status" value="1"/>
</dbReference>
<dbReference type="SMART" id="SM00530">
    <property type="entry name" value="HTH_XRE"/>
    <property type="match status" value="1"/>
</dbReference>
<dbReference type="CDD" id="cd00093">
    <property type="entry name" value="HTH_XRE"/>
    <property type="match status" value="1"/>
</dbReference>
<evidence type="ECO:0000313" key="2">
    <source>
        <dbReference type="EMBL" id="MBS4539793.1"/>
    </source>
</evidence>
<keyword evidence="3" id="KW-1185">Reference proteome</keyword>
<name>A0A942UVE9_9FIRM</name>
<comment type="caution">
    <text evidence="2">The sequence shown here is derived from an EMBL/GenBank/DDBJ whole genome shotgun (WGS) entry which is preliminary data.</text>
</comment>
<evidence type="ECO:0000259" key="1">
    <source>
        <dbReference type="PROSITE" id="PS50943"/>
    </source>
</evidence>
<dbReference type="AlphaFoldDB" id="A0A942UVE9"/>
<evidence type="ECO:0000313" key="3">
    <source>
        <dbReference type="Proteomes" id="UP000724672"/>
    </source>
</evidence>
<gene>
    <name evidence="2" type="ORF">GOQ27_15065</name>
</gene>
<dbReference type="EMBL" id="WSFT01000053">
    <property type="protein sequence ID" value="MBS4539793.1"/>
    <property type="molecule type" value="Genomic_DNA"/>
</dbReference>
<feature type="domain" description="HTH cro/C1-type" evidence="1">
    <location>
        <begin position="6"/>
        <end position="62"/>
    </location>
</feature>
<dbReference type="Proteomes" id="UP000724672">
    <property type="component" value="Unassembled WGS sequence"/>
</dbReference>
<organism evidence="2 3">
    <name type="scientific">Anaeromonas frigoriresistens</name>
    <dbReference type="NCBI Taxonomy" id="2683708"/>
    <lineage>
        <taxon>Bacteria</taxon>
        <taxon>Bacillati</taxon>
        <taxon>Bacillota</taxon>
        <taxon>Tissierellia</taxon>
        <taxon>Tissierellales</taxon>
        <taxon>Thermohalobacteraceae</taxon>
        <taxon>Anaeromonas</taxon>
    </lineage>
</organism>
<dbReference type="RefSeq" id="WP_203367707.1">
    <property type="nucleotide sequence ID" value="NZ_WSFT01000053.1"/>
</dbReference>